<dbReference type="PANTHER" id="PTHR43767">
    <property type="entry name" value="LONG-CHAIN-FATTY-ACID--COA LIGASE"/>
    <property type="match status" value="1"/>
</dbReference>
<dbReference type="EMBL" id="CZQA01000009">
    <property type="protein sequence ID" value="CUS36494.1"/>
    <property type="molecule type" value="Genomic_DNA"/>
</dbReference>
<proteinExistence type="predicted"/>
<sequence>MSTINVAHHLLADKDPDRTALRLLPATISYGELTAHAGRIAAYLLRYRSRQDDRVLLIGDNSLFWAACYLGTLQAGLIIVPIPASSSTKALASILRMSGAKIVCAQASVAATHAGVLSDTHVLTDRAIPPIPYVLSQLNFSGLPSEQPPVSDYAPVSHDTLAALVFTSGSTGQPRGVMITHSNIIANTESIVSYLSLNEQDRMMAVLPFHYCYGASLLHTHLRVGGEVVIDNRFMYPETVLQRMIDTQCTGFAGTPSHFQILLRSSSFKQKRFPSLRHAQQAGGHLAPIFIQELKKILPEIKLYIMYGQTEATARLSYLPPEMLETKLGSIGKGAPGVTLRVLDEQGRDVRPGQVGEIVAEGANIAKGYWQEPKESADVFRNGSLYTGDLAKVDDDGFIFIVDRAKDFLKCRGEKVSCRQIEETVLECGELVEAAVVGIPDDLLGEAVKVFAVPRDKNIEGLEERVASFCKTKLALHHLPKQIVILPSLPKNSSGKVMKSVLKHLAANPAFPLTPEQT</sequence>
<dbReference type="InterPro" id="IPR020845">
    <property type="entry name" value="AMP-binding_CS"/>
</dbReference>
<dbReference type="STRING" id="1742972.COMA1_30084"/>
<evidence type="ECO:0000259" key="2">
    <source>
        <dbReference type="Pfam" id="PF13193"/>
    </source>
</evidence>
<organism evidence="3 4">
    <name type="scientific">Candidatus Nitrospira nitrosa</name>
    <dbReference type="NCBI Taxonomy" id="1742972"/>
    <lineage>
        <taxon>Bacteria</taxon>
        <taxon>Pseudomonadati</taxon>
        <taxon>Nitrospirota</taxon>
        <taxon>Nitrospiria</taxon>
        <taxon>Nitrospirales</taxon>
        <taxon>Nitrospiraceae</taxon>
        <taxon>Nitrospira</taxon>
    </lineage>
</organism>
<dbReference type="InterPro" id="IPR045851">
    <property type="entry name" value="AMP-bd_C_sf"/>
</dbReference>
<evidence type="ECO:0000313" key="4">
    <source>
        <dbReference type="Proteomes" id="UP000199032"/>
    </source>
</evidence>
<reference evidence="3 4" key="1">
    <citation type="submission" date="2015-10" db="EMBL/GenBank/DDBJ databases">
        <authorList>
            <person name="Gilbert D.G."/>
        </authorList>
    </citation>
    <scope>NUCLEOTIDE SEQUENCE [LARGE SCALE GENOMIC DNA]</scope>
    <source>
        <strain evidence="3">COMA1</strain>
    </source>
</reference>
<dbReference type="PROSITE" id="PS00455">
    <property type="entry name" value="AMP_BINDING"/>
    <property type="match status" value="1"/>
</dbReference>
<evidence type="ECO:0000313" key="3">
    <source>
        <dbReference type="EMBL" id="CUS36494.1"/>
    </source>
</evidence>
<name>A0A0S4LHV0_9BACT</name>
<gene>
    <name evidence="3" type="ORF">COMA1_30084</name>
</gene>
<dbReference type="InterPro" id="IPR042099">
    <property type="entry name" value="ANL_N_sf"/>
</dbReference>
<dbReference type="Gene3D" id="3.40.50.12780">
    <property type="entry name" value="N-terminal domain of ligase-like"/>
    <property type="match status" value="1"/>
</dbReference>
<dbReference type="OrthoDB" id="9803968at2"/>
<dbReference type="GO" id="GO:0016878">
    <property type="term" value="F:acid-thiol ligase activity"/>
    <property type="evidence" value="ECO:0007669"/>
    <property type="project" value="UniProtKB-ARBA"/>
</dbReference>
<evidence type="ECO:0000259" key="1">
    <source>
        <dbReference type="Pfam" id="PF00501"/>
    </source>
</evidence>
<accession>A0A0S4LHV0</accession>
<keyword evidence="4" id="KW-1185">Reference proteome</keyword>
<dbReference type="InterPro" id="IPR000873">
    <property type="entry name" value="AMP-dep_synth/lig_dom"/>
</dbReference>
<dbReference type="Proteomes" id="UP000199032">
    <property type="component" value="Unassembled WGS sequence"/>
</dbReference>
<dbReference type="InterPro" id="IPR025110">
    <property type="entry name" value="AMP-bd_C"/>
</dbReference>
<protein>
    <submittedName>
        <fullName evidence="3">Putative fatty-acid--CoA ligase</fullName>
        <ecNumber evidence="3">6.2.1.-</ecNumber>
    </submittedName>
</protein>
<dbReference type="AlphaFoldDB" id="A0A0S4LHV0"/>
<dbReference type="SUPFAM" id="SSF56801">
    <property type="entry name" value="Acetyl-CoA synthetase-like"/>
    <property type="match status" value="1"/>
</dbReference>
<dbReference type="Gene3D" id="3.30.300.30">
    <property type="match status" value="1"/>
</dbReference>
<dbReference type="RefSeq" id="WP_090749050.1">
    <property type="nucleotide sequence ID" value="NZ_CZQA01000009.1"/>
</dbReference>
<keyword evidence="3" id="KW-0436">Ligase</keyword>
<dbReference type="InterPro" id="IPR050237">
    <property type="entry name" value="ATP-dep_AMP-bd_enzyme"/>
</dbReference>
<feature type="domain" description="AMP-dependent synthetase/ligase" evidence="1">
    <location>
        <begin position="12"/>
        <end position="370"/>
    </location>
</feature>
<dbReference type="Pfam" id="PF13193">
    <property type="entry name" value="AMP-binding_C"/>
    <property type="match status" value="1"/>
</dbReference>
<dbReference type="PANTHER" id="PTHR43767:SF1">
    <property type="entry name" value="NONRIBOSOMAL PEPTIDE SYNTHASE PES1 (EUROFUNG)-RELATED"/>
    <property type="match status" value="1"/>
</dbReference>
<dbReference type="EC" id="6.2.1.-" evidence="3"/>
<dbReference type="Pfam" id="PF00501">
    <property type="entry name" value="AMP-binding"/>
    <property type="match status" value="1"/>
</dbReference>
<feature type="domain" description="AMP-binding enzyme C-terminal" evidence="2">
    <location>
        <begin position="420"/>
        <end position="496"/>
    </location>
</feature>